<dbReference type="InterPro" id="IPR056861">
    <property type="entry name" value="HMCN1-like_VWA"/>
</dbReference>
<gene>
    <name evidence="5" type="ORF">SVUK_LOCUS4902</name>
</gene>
<reference evidence="5 6" key="1">
    <citation type="submission" date="2018-11" db="EMBL/GenBank/DDBJ databases">
        <authorList>
            <consortium name="Pathogen Informatics"/>
        </authorList>
    </citation>
    <scope>NUCLEOTIDE SEQUENCE [LARGE SCALE GENOMIC DNA]</scope>
</reference>
<sequence length="226" mass="25385">MGQADAFDEYIVSTFNTITLDNEPHPQVLVTPYTSVTAFLNATTSAAIMYQYSQSITQPSMDALWQTIHSTSYDKSSIFLFTDASPTDSTTHSNIPNIVLAAIERQLQINVIITAPYQMNSLCIPYANASVYAQIALQTGGTILNLCQTYENTYPRDIITEQTDKPPLKNLIGCNFDFWSGRFFPWEALNVGCNWPRAGIEYSWPRLMSSFAVFLTLNNYSICCYL</sequence>
<evidence type="ECO:0000256" key="1">
    <source>
        <dbReference type="ARBA" id="ARBA00004613"/>
    </source>
</evidence>
<name>A0A3P7IWC3_STRVU</name>
<dbReference type="OrthoDB" id="5779730at2759"/>
<dbReference type="InterPro" id="IPR036465">
    <property type="entry name" value="vWFA_dom_sf"/>
</dbReference>
<evidence type="ECO:0000313" key="5">
    <source>
        <dbReference type="EMBL" id="VDM69904.1"/>
    </source>
</evidence>
<comment type="subcellular location">
    <subcellularLocation>
        <location evidence="1">Secreted</location>
    </subcellularLocation>
</comment>
<dbReference type="Pfam" id="PF25106">
    <property type="entry name" value="VWA_4"/>
    <property type="match status" value="1"/>
</dbReference>
<keyword evidence="2" id="KW-0964">Secreted</keyword>
<dbReference type="EMBL" id="UYYB01013996">
    <property type="protein sequence ID" value="VDM69904.1"/>
    <property type="molecule type" value="Genomic_DNA"/>
</dbReference>
<protein>
    <recommendedName>
        <fullName evidence="4">Hemicentin-1-like von Willebrand factor A domain-containing protein</fullName>
    </recommendedName>
</protein>
<organism evidence="5 6">
    <name type="scientific">Strongylus vulgaris</name>
    <name type="common">Blood worm</name>
    <dbReference type="NCBI Taxonomy" id="40348"/>
    <lineage>
        <taxon>Eukaryota</taxon>
        <taxon>Metazoa</taxon>
        <taxon>Ecdysozoa</taxon>
        <taxon>Nematoda</taxon>
        <taxon>Chromadorea</taxon>
        <taxon>Rhabditida</taxon>
        <taxon>Rhabditina</taxon>
        <taxon>Rhabditomorpha</taxon>
        <taxon>Strongyloidea</taxon>
        <taxon>Strongylidae</taxon>
        <taxon>Strongylus</taxon>
    </lineage>
</organism>
<dbReference type="AlphaFoldDB" id="A0A3P7IWC3"/>
<dbReference type="Proteomes" id="UP000270094">
    <property type="component" value="Unassembled WGS sequence"/>
</dbReference>
<evidence type="ECO:0000256" key="3">
    <source>
        <dbReference type="ARBA" id="ARBA00022729"/>
    </source>
</evidence>
<keyword evidence="6" id="KW-1185">Reference proteome</keyword>
<dbReference type="SUPFAM" id="SSF53300">
    <property type="entry name" value="vWA-like"/>
    <property type="match status" value="1"/>
</dbReference>
<evidence type="ECO:0000313" key="6">
    <source>
        <dbReference type="Proteomes" id="UP000270094"/>
    </source>
</evidence>
<evidence type="ECO:0000256" key="2">
    <source>
        <dbReference type="ARBA" id="ARBA00022525"/>
    </source>
</evidence>
<feature type="domain" description="Hemicentin-1-like von Willebrand factor A" evidence="4">
    <location>
        <begin position="61"/>
        <end position="146"/>
    </location>
</feature>
<keyword evidence="3" id="KW-0732">Signal</keyword>
<accession>A0A3P7IWC3</accession>
<proteinExistence type="predicted"/>
<evidence type="ECO:0000259" key="4">
    <source>
        <dbReference type="Pfam" id="PF25106"/>
    </source>
</evidence>